<protein>
    <submittedName>
        <fullName evidence="1">Uncharacterized protein</fullName>
    </submittedName>
</protein>
<dbReference type="InParanoid" id="A0A067PIP3"/>
<proteinExistence type="predicted"/>
<keyword evidence="2" id="KW-1185">Reference proteome</keyword>
<dbReference type="AlphaFoldDB" id="A0A067PIP3"/>
<evidence type="ECO:0000313" key="1">
    <source>
        <dbReference type="EMBL" id="KDQ53710.1"/>
    </source>
</evidence>
<sequence length="63" mass="7251">MKMSPLQDARGMKWSQIRRKTATTRITSSSVDIPQRFGRVDGAKESRSALLLGTPFRLRQNWM</sequence>
<name>A0A067PIP3_9AGAM</name>
<dbReference type="Proteomes" id="UP000027265">
    <property type="component" value="Unassembled WGS sequence"/>
</dbReference>
<evidence type="ECO:0000313" key="2">
    <source>
        <dbReference type="Proteomes" id="UP000027265"/>
    </source>
</evidence>
<dbReference type="EMBL" id="KL197732">
    <property type="protein sequence ID" value="KDQ53710.1"/>
    <property type="molecule type" value="Genomic_DNA"/>
</dbReference>
<accession>A0A067PIP3</accession>
<gene>
    <name evidence="1" type="ORF">JAAARDRAFT_72356</name>
</gene>
<dbReference type="HOGENOM" id="CLU_2886112_0_0_1"/>
<reference evidence="2" key="1">
    <citation type="journal article" date="2014" name="Proc. Natl. Acad. Sci. U.S.A.">
        <title>Extensive sampling of basidiomycete genomes demonstrates inadequacy of the white-rot/brown-rot paradigm for wood decay fungi.</title>
        <authorList>
            <person name="Riley R."/>
            <person name="Salamov A.A."/>
            <person name="Brown D.W."/>
            <person name="Nagy L.G."/>
            <person name="Floudas D."/>
            <person name="Held B.W."/>
            <person name="Levasseur A."/>
            <person name="Lombard V."/>
            <person name="Morin E."/>
            <person name="Otillar R."/>
            <person name="Lindquist E.A."/>
            <person name="Sun H."/>
            <person name="LaButti K.M."/>
            <person name="Schmutz J."/>
            <person name="Jabbour D."/>
            <person name="Luo H."/>
            <person name="Baker S.E."/>
            <person name="Pisabarro A.G."/>
            <person name="Walton J.D."/>
            <person name="Blanchette R.A."/>
            <person name="Henrissat B."/>
            <person name="Martin F."/>
            <person name="Cullen D."/>
            <person name="Hibbett D.S."/>
            <person name="Grigoriev I.V."/>
        </authorList>
    </citation>
    <scope>NUCLEOTIDE SEQUENCE [LARGE SCALE GENOMIC DNA]</scope>
    <source>
        <strain evidence="2">MUCL 33604</strain>
    </source>
</reference>
<organism evidence="1 2">
    <name type="scientific">Jaapia argillacea MUCL 33604</name>
    <dbReference type="NCBI Taxonomy" id="933084"/>
    <lineage>
        <taxon>Eukaryota</taxon>
        <taxon>Fungi</taxon>
        <taxon>Dikarya</taxon>
        <taxon>Basidiomycota</taxon>
        <taxon>Agaricomycotina</taxon>
        <taxon>Agaricomycetes</taxon>
        <taxon>Agaricomycetidae</taxon>
        <taxon>Jaapiales</taxon>
        <taxon>Jaapiaceae</taxon>
        <taxon>Jaapia</taxon>
    </lineage>
</organism>